<sequence>MSRFYQLFVVLALFWLAVPAMAQDLSGLARVDPDQSLLADHGNETTLDLHLSQGVPYRFFSLEEPDRLVIDFREVDWTGLSALAFNRSERVEDVRFGGFRPGWSRMVLDLAQPMKVRQSDMRIDRVSSTAHLRLHLASVTREQFARLSVKPDTPDWGVSTPPPSVDAEGRIVVVLDPGHGGIDPGATGDGYTEKDLMLVFARELREALLRVDGIEVVLTRDSDMFVSLERRVAIAHQAGAHLFLSLHADALSDGHATGATIHTLSEQASDKASALLAERHNRADILAGIDLTGTDDTVADILMDLARVETQPRTERLAESLIESLRAANAPLNRRPYRSAAFSVLKAADIPSVLLEIGFMSSERDLRNIANPDWRKSMAEALRDGIQAWMITDASLRGLVRQ</sequence>
<dbReference type="GO" id="GO:0009253">
    <property type="term" value="P:peptidoglycan catabolic process"/>
    <property type="evidence" value="ECO:0007669"/>
    <property type="project" value="InterPro"/>
</dbReference>
<proteinExistence type="predicted"/>
<dbReference type="GO" id="GO:0030288">
    <property type="term" value="C:outer membrane-bounded periplasmic space"/>
    <property type="evidence" value="ECO:0007669"/>
    <property type="project" value="TreeGrafter"/>
</dbReference>
<dbReference type="Pfam" id="PF11741">
    <property type="entry name" value="AMIN"/>
    <property type="match status" value="1"/>
</dbReference>
<evidence type="ECO:0000256" key="4">
    <source>
        <dbReference type="SAM" id="SignalP"/>
    </source>
</evidence>
<dbReference type="Pfam" id="PF01520">
    <property type="entry name" value="Amidase_3"/>
    <property type="match status" value="1"/>
</dbReference>
<keyword evidence="4" id="KW-0732">Signal</keyword>
<keyword evidence="3" id="KW-0378">Hydrolase</keyword>
<dbReference type="CDD" id="cd02696">
    <property type="entry name" value="MurNAc-LAA"/>
    <property type="match status" value="1"/>
</dbReference>
<dbReference type="PANTHER" id="PTHR30404">
    <property type="entry name" value="N-ACETYLMURAMOYL-L-ALANINE AMIDASE"/>
    <property type="match status" value="1"/>
</dbReference>
<keyword evidence="7" id="KW-1185">Reference proteome</keyword>
<dbReference type="Gene3D" id="2.60.40.3500">
    <property type="match status" value="1"/>
</dbReference>
<reference evidence="6 7" key="1">
    <citation type="submission" date="2019-07" db="EMBL/GenBank/DDBJ databases">
        <title>Aquicoccus porphyridii gen. nov., sp. nov., isolated from a small marine red alga, Porphyridium marinum.</title>
        <authorList>
            <person name="Liu L."/>
        </authorList>
    </citation>
    <scope>NUCLEOTIDE SEQUENCE [LARGE SCALE GENOMIC DNA]</scope>
    <source>
        <strain evidence="6 7">L1 8-17</strain>
    </source>
</reference>
<dbReference type="EMBL" id="VINQ01000002">
    <property type="protein sequence ID" value="KAA0920150.1"/>
    <property type="molecule type" value="Genomic_DNA"/>
</dbReference>
<feature type="domain" description="MurNAc-LAA" evidence="5">
    <location>
        <begin position="232"/>
        <end position="387"/>
    </location>
</feature>
<dbReference type="RefSeq" id="WP_111363972.1">
    <property type="nucleotide sequence ID" value="NZ_VINQ01000002.1"/>
</dbReference>
<comment type="catalytic activity">
    <reaction evidence="1">
        <text>Hydrolyzes the link between N-acetylmuramoyl residues and L-amino acid residues in certain cell-wall glycopeptides.</text>
        <dbReference type="EC" id="3.5.1.28"/>
    </reaction>
</comment>
<dbReference type="EC" id="3.5.1.28" evidence="2"/>
<evidence type="ECO:0000256" key="2">
    <source>
        <dbReference type="ARBA" id="ARBA00011901"/>
    </source>
</evidence>
<name>A0A5A9ZSI0_9RHOB</name>
<dbReference type="SUPFAM" id="SSF53187">
    <property type="entry name" value="Zn-dependent exopeptidases"/>
    <property type="match status" value="1"/>
</dbReference>
<evidence type="ECO:0000256" key="3">
    <source>
        <dbReference type="ARBA" id="ARBA00022801"/>
    </source>
</evidence>
<feature type="signal peptide" evidence="4">
    <location>
        <begin position="1"/>
        <end position="22"/>
    </location>
</feature>
<protein>
    <recommendedName>
        <fullName evidence="2">N-acetylmuramoyl-L-alanine amidase</fullName>
        <ecNumber evidence="2">3.5.1.28</ecNumber>
    </recommendedName>
</protein>
<evidence type="ECO:0000313" key="6">
    <source>
        <dbReference type="EMBL" id="KAA0920150.1"/>
    </source>
</evidence>
<dbReference type="InterPro" id="IPR050695">
    <property type="entry name" value="N-acetylmuramoyl_amidase_3"/>
</dbReference>
<dbReference type="Gene3D" id="3.40.630.40">
    <property type="entry name" value="Zn-dependent exopeptidases"/>
    <property type="match status" value="1"/>
</dbReference>
<evidence type="ECO:0000259" key="5">
    <source>
        <dbReference type="SMART" id="SM00646"/>
    </source>
</evidence>
<organism evidence="6 7">
    <name type="scientific">Aquicoccus porphyridii</name>
    <dbReference type="NCBI Taxonomy" id="1852029"/>
    <lineage>
        <taxon>Bacteria</taxon>
        <taxon>Pseudomonadati</taxon>
        <taxon>Pseudomonadota</taxon>
        <taxon>Alphaproteobacteria</taxon>
        <taxon>Rhodobacterales</taxon>
        <taxon>Paracoccaceae</taxon>
        <taxon>Aquicoccus</taxon>
    </lineage>
</organism>
<comment type="caution">
    <text evidence="6">The sequence shown here is derived from an EMBL/GenBank/DDBJ whole genome shotgun (WGS) entry which is preliminary data.</text>
</comment>
<accession>A0A5A9ZSI0</accession>
<dbReference type="InterPro" id="IPR002508">
    <property type="entry name" value="MurNAc-LAA_cat"/>
</dbReference>
<evidence type="ECO:0000256" key="1">
    <source>
        <dbReference type="ARBA" id="ARBA00001561"/>
    </source>
</evidence>
<feature type="chain" id="PRO_5022710486" description="N-acetylmuramoyl-L-alanine amidase" evidence="4">
    <location>
        <begin position="23"/>
        <end position="402"/>
    </location>
</feature>
<dbReference type="SMART" id="SM00646">
    <property type="entry name" value="Ami_3"/>
    <property type="match status" value="1"/>
</dbReference>
<dbReference type="InterPro" id="IPR021731">
    <property type="entry name" value="AMIN_dom"/>
</dbReference>
<evidence type="ECO:0000313" key="7">
    <source>
        <dbReference type="Proteomes" id="UP000325291"/>
    </source>
</evidence>
<dbReference type="GO" id="GO:0008745">
    <property type="term" value="F:N-acetylmuramoyl-L-alanine amidase activity"/>
    <property type="evidence" value="ECO:0007669"/>
    <property type="project" value="UniProtKB-EC"/>
</dbReference>
<gene>
    <name evidence="6" type="ORF">FLO80_03240</name>
</gene>
<dbReference type="Proteomes" id="UP000325291">
    <property type="component" value="Unassembled WGS sequence"/>
</dbReference>
<dbReference type="PANTHER" id="PTHR30404:SF0">
    <property type="entry name" value="N-ACETYLMURAMOYL-L-ALANINE AMIDASE AMIC"/>
    <property type="match status" value="1"/>
</dbReference>
<dbReference type="AlphaFoldDB" id="A0A5A9ZSI0"/>